<name>A0A415ERA5_ENTCA</name>
<organism evidence="2 3">
    <name type="scientific">Enterococcus casseliflavus</name>
    <name type="common">Enterococcus flavescens</name>
    <dbReference type="NCBI Taxonomy" id="37734"/>
    <lineage>
        <taxon>Bacteria</taxon>
        <taxon>Bacillati</taxon>
        <taxon>Bacillota</taxon>
        <taxon>Bacilli</taxon>
        <taxon>Lactobacillales</taxon>
        <taxon>Enterococcaceae</taxon>
        <taxon>Enterococcus</taxon>
    </lineage>
</organism>
<evidence type="ECO:0000256" key="1">
    <source>
        <dbReference type="SAM" id="Phobius"/>
    </source>
</evidence>
<sequence>MKKEKRMLGDKSYCEETDKRRSRKLHKYLLVGLIVVLVLNLFPFGRYADNVVEAVTSTEQKQNSEDGIEYTEIHSAEELDTLIRKELNGNFKLVKDIDLSDYRSNTNTANQGWLPIPNFTGVFNGNGHTISGLRINRTGSSFLGLFGSVKGATIKNVTVALGGDILGSSAVGVIAGRTTHVTNNGAVLENNQVIGNGHTVRARRCLGMPAG</sequence>
<protein>
    <submittedName>
        <fullName evidence="2">Uncharacterized protein</fullName>
    </submittedName>
</protein>
<keyword evidence="1" id="KW-1133">Transmembrane helix</keyword>
<reference evidence="2 3" key="1">
    <citation type="submission" date="2018-08" db="EMBL/GenBank/DDBJ databases">
        <title>A genome reference for cultivated species of the human gut microbiota.</title>
        <authorList>
            <person name="Zou Y."/>
            <person name="Xue W."/>
            <person name="Luo G."/>
        </authorList>
    </citation>
    <scope>NUCLEOTIDE SEQUENCE [LARGE SCALE GENOMIC DNA]</scope>
    <source>
        <strain evidence="2 3">AF48-16</strain>
    </source>
</reference>
<dbReference type="Gene3D" id="2.160.20.110">
    <property type="match status" value="1"/>
</dbReference>
<comment type="caution">
    <text evidence="2">The sequence shown here is derived from an EMBL/GenBank/DDBJ whole genome shotgun (WGS) entry which is preliminary data.</text>
</comment>
<feature type="transmembrane region" description="Helical" evidence="1">
    <location>
        <begin position="28"/>
        <end position="48"/>
    </location>
</feature>
<evidence type="ECO:0000313" key="3">
    <source>
        <dbReference type="Proteomes" id="UP000286288"/>
    </source>
</evidence>
<proteinExistence type="predicted"/>
<dbReference type="AlphaFoldDB" id="A0A415ERA5"/>
<gene>
    <name evidence="2" type="ORF">DW084_11165</name>
</gene>
<dbReference type="Proteomes" id="UP000286288">
    <property type="component" value="Unassembled WGS sequence"/>
</dbReference>
<keyword evidence="1" id="KW-0472">Membrane</keyword>
<evidence type="ECO:0000313" key="2">
    <source>
        <dbReference type="EMBL" id="RHK05885.1"/>
    </source>
</evidence>
<keyword evidence="1" id="KW-0812">Transmembrane</keyword>
<accession>A0A415ERA5</accession>
<dbReference type="EMBL" id="QRMZ01000014">
    <property type="protein sequence ID" value="RHK05885.1"/>
    <property type="molecule type" value="Genomic_DNA"/>
</dbReference>